<organism evidence="2 3">
    <name type="scientific">Porites evermanni</name>
    <dbReference type="NCBI Taxonomy" id="104178"/>
    <lineage>
        <taxon>Eukaryota</taxon>
        <taxon>Metazoa</taxon>
        <taxon>Cnidaria</taxon>
        <taxon>Anthozoa</taxon>
        <taxon>Hexacorallia</taxon>
        <taxon>Scleractinia</taxon>
        <taxon>Fungiina</taxon>
        <taxon>Poritidae</taxon>
        <taxon>Porites</taxon>
    </lineage>
</organism>
<dbReference type="EMBL" id="CALNXI010000603">
    <property type="protein sequence ID" value="CAH3029962.1"/>
    <property type="molecule type" value="Genomic_DNA"/>
</dbReference>
<evidence type="ECO:0000256" key="1">
    <source>
        <dbReference type="SAM" id="Phobius"/>
    </source>
</evidence>
<proteinExistence type="predicted"/>
<gene>
    <name evidence="2" type="ORF">PEVE_00037169</name>
</gene>
<keyword evidence="1" id="KW-1133">Transmembrane helix</keyword>
<feature type="transmembrane region" description="Helical" evidence="1">
    <location>
        <begin position="35"/>
        <end position="54"/>
    </location>
</feature>
<name>A0ABN8MPD1_9CNID</name>
<comment type="caution">
    <text evidence="2">The sequence shown here is derived from an EMBL/GenBank/DDBJ whole genome shotgun (WGS) entry which is preliminary data.</text>
</comment>
<protein>
    <submittedName>
        <fullName evidence="2">Uncharacterized protein</fullName>
    </submittedName>
</protein>
<dbReference type="Proteomes" id="UP001159427">
    <property type="component" value="Unassembled WGS sequence"/>
</dbReference>
<keyword evidence="3" id="KW-1185">Reference proteome</keyword>
<evidence type="ECO:0000313" key="3">
    <source>
        <dbReference type="Proteomes" id="UP001159427"/>
    </source>
</evidence>
<sequence>MSGVKEGEMQSSKPKKSYEFDDLLAMVGGFGRYTFLLYAFMCVMSLPIGLQHLVQVFYGATPKYSCVAFSNAEGNKTCTVLKGGTCCEKCTDYNFSNRLTSAVTDQ</sequence>
<keyword evidence="1" id="KW-0472">Membrane</keyword>
<keyword evidence="1" id="KW-0812">Transmembrane</keyword>
<reference evidence="2 3" key="1">
    <citation type="submission" date="2022-05" db="EMBL/GenBank/DDBJ databases">
        <authorList>
            <consortium name="Genoscope - CEA"/>
            <person name="William W."/>
        </authorList>
    </citation>
    <scope>NUCLEOTIDE SEQUENCE [LARGE SCALE GENOMIC DNA]</scope>
</reference>
<accession>A0ABN8MPD1</accession>
<evidence type="ECO:0000313" key="2">
    <source>
        <dbReference type="EMBL" id="CAH3029962.1"/>
    </source>
</evidence>